<keyword evidence="10" id="KW-1185">Reference proteome</keyword>
<comment type="similarity">
    <text evidence="2">Belongs to the ABC transporter superfamily.</text>
</comment>
<evidence type="ECO:0000256" key="4">
    <source>
        <dbReference type="ARBA" id="ARBA00022741"/>
    </source>
</evidence>
<feature type="region of interest" description="Disordered" evidence="7">
    <location>
        <begin position="236"/>
        <end position="352"/>
    </location>
</feature>
<dbReference type="GO" id="GO:0005524">
    <property type="term" value="F:ATP binding"/>
    <property type="evidence" value="ECO:0007669"/>
    <property type="project" value="UniProtKB-KW"/>
</dbReference>
<dbReference type="Pfam" id="PF00005">
    <property type="entry name" value="ABC_tran"/>
    <property type="match status" value="1"/>
</dbReference>
<dbReference type="GO" id="GO:0005886">
    <property type="term" value="C:plasma membrane"/>
    <property type="evidence" value="ECO:0007669"/>
    <property type="project" value="UniProtKB-SubCell"/>
</dbReference>
<evidence type="ECO:0000259" key="8">
    <source>
        <dbReference type="PROSITE" id="PS50893"/>
    </source>
</evidence>
<keyword evidence="5" id="KW-0067">ATP-binding</keyword>
<feature type="compositionally biased region" description="Basic residues" evidence="7">
    <location>
        <begin position="343"/>
        <end position="352"/>
    </location>
</feature>
<feature type="compositionally biased region" description="Low complexity" evidence="7">
    <location>
        <begin position="286"/>
        <end position="295"/>
    </location>
</feature>
<evidence type="ECO:0000256" key="3">
    <source>
        <dbReference type="ARBA" id="ARBA00022448"/>
    </source>
</evidence>
<dbReference type="HOGENOM" id="CLU_787296_0_0_11"/>
<evidence type="ECO:0000256" key="5">
    <source>
        <dbReference type="ARBA" id="ARBA00022840"/>
    </source>
</evidence>
<evidence type="ECO:0000313" key="9">
    <source>
        <dbReference type="EMBL" id="CCH28128.1"/>
    </source>
</evidence>
<dbReference type="EMBL" id="HE804045">
    <property type="protein sequence ID" value="CCH28128.1"/>
    <property type="molecule type" value="Genomic_DNA"/>
</dbReference>
<evidence type="ECO:0000313" key="10">
    <source>
        <dbReference type="Proteomes" id="UP000006281"/>
    </source>
</evidence>
<evidence type="ECO:0000256" key="6">
    <source>
        <dbReference type="ARBA" id="ARBA00023251"/>
    </source>
</evidence>
<name>K0JVD3_SACES</name>
<dbReference type="STRING" id="1179773.BN6_07995"/>
<dbReference type="PATRIC" id="fig|1179773.3.peg.804"/>
<dbReference type="PANTHER" id="PTHR42711:SF5">
    <property type="entry name" value="ABC TRANSPORTER ATP-BINDING PROTEIN NATA"/>
    <property type="match status" value="1"/>
</dbReference>
<dbReference type="GO" id="GO:0046677">
    <property type="term" value="P:response to antibiotic"/>
    <property type="evidence" value="ECO:0007669"/>
    <property type="project" value="UniProtKB-KW"/>
</dbReference>
<feature type="compositionally biased region" description="Basic residues" evidence="7">
    <location>
        <begin position="258"/>
        <end position="268"/>
    </location>
</feature>
<dbReference type="AlphaFoldDB" id="K0JVD3"/>
<dbReference type="PROSITE" id="PS50893">
    <property type="entry name" value="ABC_TRANSPORTER_2"/>
    <property type="match status" value="1"/>
</dbReference>
<dbReference type="PANTHER" id="PTHR42711">
    <property type="entry name" value="ABC TRANSPORTER ATP-BINDING PROTEIN"/>
    <property type="match status" value="1"/>
</dbReference>
<keyword evidence="6" id="KW-0046">Antibiotic resistance</keyword>
<dbReference type="Gene3D" id="3.40.50.300">
    <property type="entry name" value="P-loop containing nucleotide triphosphate hydrolases"/>
    <property type="match status" value="1"/>
</dbReference>
<evidence type="ECO:0000256" key="1">
    <source>
        <dbReference type="ARBA" id="ARBA00004202"/>
    </source>
</evidence>
<feature type="region of interest" description="Disordered" evidence="7">
    <location>
        <begin position="11"/>
        <end position="65"/>
    </location>
</feature>
<dbReference type="InterPro" id="IPR050763">
    <property type="entry name" value="ABC_transporter_ATP-binding"/>
</dbReference>
<gene>
    <name evidence="9" type="ordered locus">BN6_07995</name>
</gene>
<protein>
    <recommendedName>
        <fullName evidence="8">ABC transporter domain-containing protein</fullName>
    </recommendedName>
</protein>
<dbReference type="Proteomes" id="UP000006281">
    <property type="component" value="Chromosome"/>
</dbReference>
<dbReference type="InterPro" id="IPR027417">
    <property type="entry name" value="P-loop_NTPase"/>
</dbReference>
<reference evidence="9 10" key="1">
    <citation type="journal article" date="2012" name="BMC Genomics">
        <title>Complete genome sequence of Saccharothrix espanaensis DSM 44229T and comparison to the other completely sequenced Pseudonocardiaceae.</title>
        <authorList>
            <person name="Strobel T."/>
            <person name="Al-Dilaimi A."/>
            <person name="Blom J."/>
            <person name="Gessner A."/>
            <person name="Kalinowski J."/>
            <person name="Luzhetska M."/>
            <person name="Puhler A."/>
            <person name="Szczepanowski R."/>
            <person name="Bechthold A."/>
            <person name="Ruckert C."/>
        </authorList>
    </citation>
    <scope>NUCLEOTIDE SEQUENCE [LARGE SCALE GENOMIC DNA]</scope>
    <source>
        <strain evidence="10">ATCC 51144 / DSM 44229 / JCM 9112 / NBRC 15066 / NRRL 15764</strain>
    </source>
</reference>
<dbReference type="SUPFAM" id="SSF52540">
    <property type="entry name" value="P-loop containing nucleoside triphosphate hydrolases"/>
    <property type="match status" value="1"/>
</dbReference>
<evidence type="ECO:0000256" key="7">
    <source>
        <dbReference type="SAM" id="MobiDB-lite"/>
    </source>
</evidence>
<feature type="compositionally biased region" description="Basic residues" evidence="7">
    <location>
        <begin position="12"/>
        <end position="25"/>
    </location>
</feature>
<dbReference type="eggNOG" id="COG1131">
    <property type="taxonomic scope" value="Bacteria"/>
</dbReference>
<feature type="compositionally biased region" description="Low complexity" evidence="7">
    <location>
        <begin position="26"/>
        <end position="36"/>
    </location>
</feature>
<keyword evidence="3" id="KW-0813">Transport</keyword>
<dbReference type="InterPro" id="IPR003439">
    <property type="entry name" value="ABC_transporter-like_ATP-bd"/>
</dbReference>
<comment type="subcellular location">
    <subcellularLocation>
        <location evidence="1">Cell membrane</location>
        <topology evidence="1">Peripheral membrane protein</topology>
    </subcellularLocation>
</comment>
<feature type="domain" description="ABC transporter" evidence="8">
    <location>
        <begin position="109"/>
        <end position="351"/>
    </location>
</feature>
<keyword evidence="4" id="KW-0547">Nucleotide-binding</keyword>
<dbReference type="KEGG" id="sesp:BN6_07995"/>
<proteinExistence type="inferred from homology"/>
<evidence type="ECO:0000256" key="2">
    <source>
        <dbReference type="ARBA" id="ARBA00005417"/>
    </source>
</evidence>
<accession>K0JVD3</accession>
<sequence>MWRTCWTPSRRACGRRAPTRARARWRSSTSGRRWASSPPPGSRKDGRCPPAGDHATPPAVKPTSGRAAFPCAVADRGSVAVERASRRGGKPSRTGLRRLPGLVAVDEAVAVADVVKVYEGGRKPAVDGLGFAVRRGEVFSLLGPSGAGKTTTVGVLTTRVRPTSGRALVEGVDVVADPRKARQVLAVVPQRNTLDRALNVRQNLLFHAAHHGLGRAERTRLADGVLNRMGCRAGPAVPALHRHRPGGRPAGRPADRRAARRRGGRPGRRQAEPGGRLHRPGTARVPHAGGRPAVPAGGGGEDGVRGVARAARGGADDPDRVRCARRLVGAVGGPGGAAGDRPARRRARRSAW</sequence>
<organism evidence="9 10">
    <name type="scientific">Saccharothrix espanaensis (strain ATCC 51144 / DSM 44229 / JCM 9112 / NBRC 15066 / NRRL 15764)</name>
    <dbReference type="NCBI Taxonomy" id="1179773"/>
    <lineage>
        <taxon>Bacteria</taxon>
        <taxon>Bacillati</taxon>
        <taxon>Actinomycetota</taxon>
        <taxon>Actinomycetes</taxon>
        <taxon>Pseudonocardiales</taxon>
        <taxon>Pseudonocardiaceae</taxon>
        <taxon>Saccharothrix</taxon>
    </lineage>
</organism>
<dbReference type="GO" id="GO:0016887">
    <property type="term" value="F:ATP hydrolysis activity"/>
    <property type="evidence" value="ECO:0007669"/>
    <property type="project" value="InterPro"/>
</dbReference>